<keyword evidence="3" id="KW-0328">Glycosyltransferase</keyword>
<dbReference type="GO" id="GO:0005886">
    <property type="term" value="C:plasma membrane"/>
    <property type="evidence" value="ECO:0007669"/>
    <property type="project" value="UniProtKB-SubCell"/>
</dbReference>
<dbReference type="PANTHER" id="PTHR33908:SF3">
    <property type="entry name" value="UNDECAPRENYL PHOSPHATE-ALPHA-4-AMINO-4-DEOXY-L-ARABINOSE ARABINOSYL TRANSFERASE"/>
    <property type="match status" value="1"/>
</dbReference>
<feature type="transmembrane region" description="Helical" evidence="8">
    <location>
        <begin position="112"/>
        <end position="140"/>
    </location>
</feature>
<keyword evidence="4 9" id="KW-0808">Transferase</keyword>
<dbReference type="Proteomes" id="UP000315037">
    <property type="component" value="Unassembled WGS sequence"/>
</dbReference>
<feature type="transmembrane region" description="Helical" evidence="8">
    <location>
        <begin position="230"/>
        <end position="256"/>
    </location>
</feature>
<keyword evidence="7 8" id="KW-0472">Membrane</keyword>
<sequence>MPFSFPRRLPGRAYLLLGLLTFLLALAGRMTLPPLDRDEPRYMEATEQMVLSGNYLDIRFQEHPRYLQPAGIYWLEALPVLAAKAAFGPQALKWSWVYRLPSLLAASLAIPLTAWIGCAAFSAECGLLAAFFLLASTLFAAECRMATIDTTLLFVILCLEALLLSAWQALNRPSPVPLRTALLYWGALGCGLMLKGPIVLLPALGTPLLLGLTDRRFTLWRALRPGWGWLVSLAVVTPWCVCMALTSHGAFFRIALGHNLLGKIAHAQETHGFPPGYYLLLFVLTFWPGAWFTARALPQIWAHRHTPAVRFLLCWILPVWITFECLATKLPHYVLPAFPALAILTAASLTVWPPVRLPRWGKALLSVYGLFWMLTGLLLCSAGLLLLAHLHPSGPHPLSPPDFPAAVVLAFIGALLPLLASGLLILKGHLRQAACCAIGCAFITQTGIFLAVIPRLAPLHLSQRAADLFAANRPCPDSVLLSATDHEPSLVFLTGPATRLLTPKAAAQALKTGFRCDLALVDRKDEARFRQSLNALGGEMLERGRVSGLNYSNGHWLDLGLFSARFPAGFAPGFKPGKAD</sequence>
<evidence type="ECO:0000256" key="4">
    <source>
        <dbReference type="ARBA" id="ARBA00022679"/>
    </source>
</evidence>
<evidence type="ECO:0000256" key="3">
    <source>
        <dbReference type="ARBA" id="ARBA00022676"/>
    </source>
</evidence>
<evidence type="ECO:0000256" key="8">
    <source>
        <dbReference type="SAM" id="Phobius"/>
    </source>
</evidence>
<name>A0A506UKY5_9PROT</name>
<feature type="transmembrane region" description="Helical" evidence="8">
    <location>
        <begin position="433"/>
        <end position="453"/>
    </location>
</feature>
<feature type="transmembrane region" description="Helical" evidence="8">
    <location>
        <begin position="309"/>
        <end position="327"/>
    </location>
</feature>
<evidence type="ECO:0000313" key="10">
    <source>
        <dbReference type="Proteomes" id="UP000315037"/>
    </source>
</evidence>
<dbReference type="PANTHER" id="PTHR33908">
    <property type="entry name" value="MANNOSYLTRANSFERASE YKCB-RELATED"/>
    <property type="match status" value="1"/>
</dbReference>
<feature type="transmembrane region" description="Helical" evidence="8">
    <location>
        <begin position="276"/>
        <end position="297"/>
    </location>
</feature>
<evidence type="ECO:0000256" key="7">
    <source>
        <dbReference type="ARBA" id="ARBA00023136"/>
    </source>
</evidence>
<proteinExistence type="predicted"/>
<keyword evidence="2" id="KW-1003">Cell membrane</keyword>
<feature type="transmembrane region" description="Helical" evidence="8">
    <location>
        <begin position="403"/>
        <end position="426"/>
    </location>
</feature>
<evidence type="ECO:0000256" key="1">
    <source>
        <dbReference type="ARBA" id="ARBA00004651"/>
    </source>
</evidence>
<dbReference type="GO" id="GO:0010041">
    <property type="term" value="P:response to iron(III) ion"/>
    <property type="evidence" value="ECO:0007669"/>
    <property type="project" value="TreeGrafter"/>
</dbReference>
<keyword evidence="10" id="KW-1185">Reference proteome</keyword>
<keyword evidence="5 8" id="KW-0812">Transmembrane</keyword>
<feature type="transmembrane region" description="Helical" evidence="8">
    <location>
        <begin position="364"/>
        <end position="391"/>
    </location>
</feature>
<organism evidence="9 10">
    <name type="scientific">Oecophyllibacter saccharovorans</name>
    <dbReference type="NCBI Taxonomy" id="2558360"/>
    <lineage>
        <taxon>Bacteria</taxon>
        <taxon>Pseudomonadati</taxon>
        <taxon>Pseudomonadota</taxon>
        <taxon>Alphaproteobacteria</taxon>
        <taxon>Acetobacterales</taxon>
        <taxon>Acetobacteraceae</taxon>
        <taxon>Oecophyllibacter</taxon>
    </lineage>
</organism>
<accession>A0A506UKY5</accession>
<feature type="transmembrane region" description="Helical" evidence="8">
    <location>
        <begin position="333"/>
        <end position="352"/>
    </location>
</feature>
<protein>
    <submittedName>
        <fullName evidence="9">Glycosyl transferase</fullName>
    </submittedName>
</protein>
<evidence type="ECO:0000313" key="9">
    <source>
        <dbReference type="EMBL" id="TPW34024.1"/>
    </source>
</evidence>
<feature type="transmembrane region" description="Helical" evidence="8">
    <location>
        <begin position="182"/>
        <end position="210"/>
    </location>
</feature>
<comment type="subcellular location">
    <subcellularLocation>
        <location evidence="1">Cell membrane</location>
        <topology evidence="1">Multi-pass membrane protein</topology>
    </subcellularLocation>
</comment>
<gene>
    <name evidence="9" type="ORF">E3202_05550</name>
</gene>
<feature type="transmembrane region" description="Helical" evidence="8">
    <location>
        <begin position="152"/>
        <end position="170"/>
    </location>
</feature>
<dbReference type="RefSeq" id="WP_165600710.1">
    <property type="nucleotide sequence ID" value="NZ_SORZ01000002.1"/>
</dbReference>
<evidence type="ECO:0000256" key="6">
    <source>
        <dbReference type="ARBA" id="ARBA00022989"/>
    </source>
</evidence>
<dbReference type="EMBL" id="SORZ01000002">
    <property type="protein sequence ID" value="TPW34024.1"/>
    <property type="molecule type" value="Genomic_DNA"/>
</dbReference>
<evidence type="ECO:0000256" key="5">
    <source>
        <dbReference type="ARBA" id="ARBA00022692"/>
    </source>
</evidence>
<comment type="caution">
    <text evidence="9">The sequence shown here is derived from an EMBL/GenBank/DDBJ whole genome shotgun (WGS) entry which is preliminary data.</text>
</comment>
<dbReference type="InterPro" id="IPR050297">
    <property type="entry name" value="LipidA_mod_glycosyltrf_83"/>
</dbReference>
<keyword evidence="6 8" id="KW-1133">Transmembrane helix</keyword>
<dbReference type="GO" id="GO:0009103">
    <property type="term" value="P:lipopolysaccharide biosynthetic process"/>
    <property type="evidence" value="ECO:0007669"/>
    <property type="project" value="TreeGrafter"/>
</dbReference>
<dbReference type="GO" id="GO:0016763">
    <property type="term" value="F:pentosyltransferase activity"/>
    <property type="evidence" value="ECO:0007669"/>
    <property type="project" value="TreeGrafter"/>
</dbReference>
<dbReference type="AlphaFoldDB" id="A0A506UKY5"/>
<evidence type="ECO:0000256" key="2">
    <source>
        <dbReference type="ARBA" id="ARBA00022475"/>
    </source>
</evidence>
<reference evidence="9 10" key="1">
    <citation type="submission" date="2019-03" db="EMBL/GenBank/DDBJ databases">
        <title>The complete genome sequence of Neokomagataea sp. Jb2 NBRC113641.</title>
        <authorList>
            <person name="Chua K.-O."/>
            <person name="Chan K.-G."/>
            <person name="See-Too W.-S."/>
        </authorList>
    </citation>
    <scope>NUCLEOTIDE SEQUENCE [LARGE SCALE GENOMIC DNA]</scope>
    <source>
        <strain evidence="9 10">Jb2</strain>
    </source>
</reference>